<dbReference type="Gene3D" id="3.30.420.10">
    <property type="entry name" value="Ribonuclease H-like superfamily/Ribonuclease H"/>
    <property type="match status" value="1"/>
</dbReference>
<proteinExistence type="predicted"/>
<dbReference type="SMART" id="SM00950">
    <property type="entry name" value="Piwi"/>
    <property type="match status" value="1"/>
</dbReference>
<reference evidence="2 3" key="1">
    <citation type="journal article" date="2016" name="Nat. Commun.">
        <title>Ectomycorrhizal ecology is imprinted in the genome of the dominant symbiotic fungus Cenococcum geophilum.</title>
        <authorList>
            <consortium name="DOE Joint Genome Institute"/>
            <person name="Peter M."/>
            <person name="Kohler A."/>
            <person name="Ohm R.A."/>
            <person name="Kuo A."/>
            <person name="Krutzmann J."/>
            <person name="Morin E."/>
            <person name="Arend M."/>
            <person name="Barry K.W."/>
            <person name="Binder M."/>
            <person name="Choi C."/>
            <person name="Clum A."/>
            <person name="Copeland A."/>
            <person name="Grisel N."/>
            <person name="Haridas S."/>
            <person name="Kipfer T."/>
            <person name="LaButti K."/>
            <person name="Lindquist E."/>
            <person name="Lipzen A."/>
            <person name="Maire R."/>
            <person name="Meier B."/>
            <person name="Mihaltcheva S."/>
            <person name="Molinier V."/>
            <person name="Murat C."/>
            <person name="Poggeler S."/>
            <person name="Quandt C.A."/>
            <person name="Sperisen C."/>
            <person name="Tritt A."/>
            <person name="Tisserant E."/>
            <person name="Crous P.W."/>
            <person name="Henrissat B."/>
            <person name="Nehls U."/>
            <person name="Egli S."/>
            <person name="Spatafora J.W."/>
            <person name="Grigoriev I.V."/>
            <person name="Martin F.M."/>
        </authorList>
    </citation>
    <scope>NUCLEOTIDE SEQUENCE [LARGE SCALE GENOMIC DNA]</scope>
    <source>
        <strain evidence="2 3">CBS 207.34</strain>
    </source>
</reference>
<keyword evidence="3" id="KW-1185">Reference proteome</keyword>
<feature type="domain" description="Piwi" evidence="1">
    <location>
        <begin position="1"/>
        <end position="266"/>
    </location>
</feature>
<dbReference type="InterPro" id="IPR003165">
    <property type="entry name" value="Piwi"/>
</dbReference>
<evidence type="ECO:0000313" key="3">
    <source>
        <dbReference type="Proteomes" id="UP000250140"/>
    </source>
</evidence>
<name>A0A8E2JLN6_9PEZI</name>
<gene>
    <name evidence="2" type="ORF">AOQ84DRAFT_259053</name>
</gene>
<dbReference type="GO" id="GO:0003676">
    <property type="term" value="F:nucleic acid binding"/>
    <property type="evidence" value="ECO:0007669"/>
    <property type="project" value="InterPro"/>
</dbReference>
<accession>A0A8E2JLN6</accession>
<dbReference type="InterPro" id="IPR012337">
    <property type="entry name" value="RNaseH-like_sf"/>
</dbReference>
<dbReference type="InterPro" id="IPR036397">
    <property type="entry name" value="RNaseH_sf"/>
</dbReference>
<evidence type="ECO:0000313" key="2">
    <source>
        <dbReference type="EMBL" id="OCL01970.1"/>
    </source>
</evidence>
<dbReference type="Proteomes" id="UP000250140">
    <property type="component" value="Unassembled WGS sequence"/>
</dbReference>
<dbReference type="PROSITE" id="PS50822">
    <property type="entry name" value="PIWI"/>
    <property type="match status" value="1"/>
</dbReference>
<evidence type="ECO:0000259" key="1">
    <source>
        <dbReference type="PROSITE" id="PS50822"/>
    </source>
</evidence>
<protein>
    <submittedName>
        <fullName evidence="2">Stem cell self-renewal protein Piwi</fullName>
    </submittedName>
</protein>
<sequence>MANIAMKMNLKLGNINHSVIYAKAPFVNKQNQFDTIVLGADVTHTGANATPATPSLAAVVGSVESTFGKFLGSMRTQEANTEIIDNLRDMVIERLRAWREANGGRLPSKILYYRDGVSEGQYLAVREKEITQIKTAYYQMQAAQISKQEPQITAIVVTKRHHTRFYPSPECEMTKKGNCIPGTVVDSGITNPVYFDFFLQSHDALEGTAKPTYYFVLENGMRFTAQQLQDFTHALCHTYVRATKSVSYAPPAYYADRLCERGRCYI</sequence>
<dbReference type="SUPFAM" id="SSF53098">
    <property type="entry name" value="Ribonuclease H-like"/>
    <property type="match status" value="1"/>
</dbReference>
<feature type="non-terminal residue" evidence="2">
    <location>
        <position position="266"/>
    </location>
</feature>
<dbReference type="OrthoDB" id="10252740at2759"/>
<dbReference type="Pfam" id="PF02171">
    <property type="entry name" value="Piwi"/>
    <property type="match status" value="1"/>
</dbReference>
<dbReference type="PANTHER" id="PTHR22891">
    <property type="entry name" value="EUKARYOTIC TRANSLATION INITIATION FACTOR 2C"/>
    <property type="match status" value="1"/>
</dbReference>
<dbReference type="EMBL" id="KV751026">
    <property type="protein sequence ID" value="OCL01970.1"/>
    <property type="molecule type" value="Genomic_DNA"/>
</dbReference>
<dbReference type="AlphaFoldDB" id="A0A8E2JLN6"/>
<organism evidence="2 3">
    <name type="scientific">Glonium stellatum</name>
    <dbReference type="NCBI Taxonomy" id="574774"/>
    <lineage>
        <taxon>Eukaryota</taxon>
        <taxon>Fungi</taxon>
        <taxon>Dikarya</taxon>
        <taxon>Ascomycota</taxon>
        <taxon>Pezizomycotina</taxon>
        <taxon>Dothideomycetes</taxon>
        <taxon>Pleosporomycetidae</taxon>
        <taxon>Gloniales</taxon>
        <taxon>Gloniaceae</taxon>
        <taxon>Glonium</taxon>
    </lineage>
</organism>